<dbReference type="PROSITE" id="PS00759">
    <property type="entry name" value="ARGE_DAPE_CPG2_2"/>
    <property type="match status" value="1"/>
</dbReference>
<comment type="caution">
    <text evidence="5">The sequence shown here is derived from an EMBL/GenBank/DDBJ whole genome shotgun (WGS) entry which is preliminary data.</text>
</comment>
<organism evidence="5 6">
    <name type="scientific">Amycolatopsis alkalitolerans</name>
    <dbReference type="NCBI Taxonomy" id="2547244"/>
    <lineage>
        <taxon>Bacteria</taxon>
        <taxon>Bacillati</taxon>
        <taxon>Actinomycetota</taxon>
        <taxon>Actinomycetes</taxon>
        <taxon>Pseudonocardiales</taxon>
        <taxon>Pseudonocardiaceae</taxon>
        <taxon>Amycolatopsis</taxon>
    </lineage>
</organism>
<evidence type="ECO:0000313" key="5">
    <source>
        <dbReference type="EMBL" id="TNC21423.1"/>
    </source>
</evidence>
<evidence type="ECO:0000256" key="2">
    <source>
        <dbReference type="ARBA" id="ARBA00022723"/>
    </source>
</evidence>
<dbReference type="GO" id="GO:0008233">
    <property type="term" value="F:peptidase activity"/>
    <property type="evidence" value="ECO:0007669"/>
    <property type="project" value="UniProtKB-KW"/>
</dbReference>
<dbReference type="GO" id="GO:0046872">
    <property type="term" value="F:metal ion binding"/>
    <property type="evidence" value="ECO:0007669"/>
    <property type="project" value="UniProtKB-KW"/>
</dbReference>
<dbReference type="PANTHER" id="PTHR43270:SF12">
    <property type="entry name" value="SUCCINYL-DIAMINOPIMELATE DESUCCINYLASE"/>
    <property type="match status" value="1"/>
</dbReference>
<dbReference type="EMBL" id="VDFW01000034">
    <property type="protein sequence ID" value="TNC21423.1"/>
    <property type="molecule type" value="Genomic_DNA"/>
</dbReference>
<sequence length="463" mass="49486">MSRAAALDRAARYFDSGEFLTELAHRISHPTESQDPGRAPALREYLTGEMIPALTARLCGTARVVDNPAGDFPLLVASRHEGEGLPTVLVYGHGDVVLGEPERWRAGLDPWRVVVEGDRWYGRGTADNKGQHAINFAALEQVLHERGRLGFNLKVLLETGEESGSPGLRAVCAGLRDELAADVLIASDGPRVAADRPTLFLGSRGSTPFTLRVAERKGSYHSGNWGGLLRNPATVLAAALATIVDARGRILVPGLRPPEIPANVREALRDITFGGGPEDPQVDEGWGEPGLTPAERVVGWNSLEVLSLAAGNPDTPINAIPGAAHAHCQLRSVVGTEAEKLGVVLREHLDEHGFGMVEVEVGATMPATRTDPDDGWVRWALGSIGRTTGAKPALLPNLGGSIPNDAFADELGLCTLWIPHSYPACAQHSPDEHLLASVARESLLIMTGLFWDLGERPPSRSHP</sequence>
<dbReference type="GO" id="GO:0006508">
    <property type="term" value="P:proteolysis"/>
    <property type="evidence" value="ECO:0007669"/>
    <property type="project" value="UniProtKB-KW"/>
</dbReference>
<dbReference type="PANTHER" id="PTHR43270">
    <property type="entry name" value="BETA-ALA-HIS DIPEPTIDASE"/>
    <property type="match status" value="1"/>
</dbReference>
<dbReference type="Pfam" id="PF01546">
    <property type="entry name" value="Peptidase_M20"/>
    <property type="match status" value="1"/>
</dbReference>
<dbReference type="InterPro" id="IPR002933">
    <property type="entry name" value="Peptidase_M20"/>
</dbReference>
<dbReference type="Proteomes" id="UP000305546">
    <property type="component" value="Unassembled WGS sequence"/>
</dbReference>
<dbReference type="RefSeq" id="WP_139099848.1">
    <property type="nucleotide sequence ID" value="NZ_VDFW01000034.1"/>
</dbReference>
<dbReference type="InterPro" id="IPR051458">
    <property type="entry name" value="Cyt/Met_Dipeptidase"/>
</dbReference>
<evidence type="ECO:0000259" key="4">
    <source>
        <dbReference type="Pfam" id="PF07687"/>
    </source>
</evidence>
<dbReference type="Gene3D" id="3.30.70.360">
    <property type="match status" value="1"/>
</dbReference>
<dbReference type="InterPro" id="IPR011650">
    <property type="entry name" value="Peptidase_M20_dimer"/>
</dbReference>
<feature type="domain" description="Peptidase M20 dimerisation" evidence="4">
    <location>
        <begin position="202"/>
        <end position="353"/>
    </location>
</feature>
<dbReference type="Gene3D" id="3.40.630.10">
    <property type="entry name" value="Zn peptidases"/>
    <property type="match status" value="1"/>
</dbReference>
<reference evidence="5 6" key="1">
    <citation type="submission" date="2019-06" db="EMBL/GenBank/DDBJ databases">
        <title>Amycolatopsis alkalitolerans sp. nov., isolated from Gastrodia elata Blume.</title>
        <authorList>
            <person name="Narsing Rao M.P."/>
            <person name="Li W.J."/>
        </authorList>
    </citation>
    <scope>NUCLEOTIDE SEQUENCE [LARGE SCALE GENOMIC DNA]</scope>
    <source>
        <strain evidence="5 6">SYSUP0005</strain>
    </source>
</reference>
<evidence type="ECO:0000256" key="1">
    <source>
        <dbReference type="ARBA" id="ARBA00022670"/>
    </source>
</evidence>
<dbReference type="OrthoDB" id="9761532at2"/>
<evidence type="ECO:0000313" key="6">
    <source>
        <dbReference type="Proteomes" id="UP000305546"/>
    </source>
</evidence>
<keyword evidence="6" id="KW-1185">Reference proteome</keyword>
<dbReference type="InterPro" id="IPR001261">
    <property type="entry name" value="ArgE/DapE_CS"/>
</dbReference>
<keyword evidence="3" id="KW-0378">Hydrolase</keyword>
<keyword evidence="1" id="KW-0645">Protease</keyword>
<gene>
    <name evidence="5" type="ORF">FG385_28295</name>
</gene>
<dbReference type="AlphaFoldDB" id="A0A5C4LTB8"/>
<keyword evidence="2" id="KW-0479">Metal-binding</keyword>
<dbReference type="NCBIfam" id="NF005478">
    <property type="entry name" value="PRK07079.1"/>
    <property type="match status" value="1"/>
</dbReference>
<protein>
    <submittedName>
        <fullName evidence="5">M20 family metallopeptidase</fullName>
    </submittedName>
</protein>
<dbReference type="Pfam" id="PF07687">
    <property type="entry name" value="M20_dimer"/>
    <property type="match status" value="1"/>
</dbReference>
<dbReference type="SUPFAM" id="SSF53187">
    <property type="entry name" value="Zn-dependent exopeptidases"/>
    <property type="match status" value="1"/>
</dbReference>
<proteinExistence type="predicted"/>
<accession>A0A5C4LTB8</accession>
<evidence type="ECO:0000256" key="3">
    <source>
        <dbReference type="ARBA" id="ARBA00022801"/>
    </source>
</evidence>
<name>A0A5C4LTB8_9PSEU</name>